<organism evidence="2 3">
    <name type="scientific">Thanatephorus cucumeris (strain AG1-IA)</name>
    <name type="common">Rice sheath blight fungus</name>
    <name type="synonym">Rhizoctonia solani</name>
    <dbReference type="NCBI Taxonomy" id="983506"/>
    <lineage>
        <taxon>Eukaryota</taxon>
        <taxon>Fungi</taxon>
        <taxon>Dikarya</taxon>
        <taxon>Basidiomycota</taxon>
        <taxon>Agaricomycotina</taxon>
        <taxon>Agaricomycetes</taxon>
        <taxon>Cantharellales</taxon>
        <taxon>Ceratobasidiaceae</taxon>
        <taxon>Rhizoctonia</taxon>
        <taxon>Rhizoctonia solani AG-1</taxon>
    </lineage>
</organism>
<accession>L8WV06</accession>
<dbReference type="HOGENOM" id="CLU_1556327_0_0_1"/>
<gene>
    <name evidence="2" type="ORF">AG1IA_04004</name>
</gene>
<comment type="caution">
    <text evidence="2">The sequence shown here is derived from an EMBL/GenBank/DDBJ whole genome shotgun (WGS) entry which is preliminary data.</text>
</comment>
<feature type="compositionally biased region" description="Basic residues" evidence="1">
    <location>
        <begin position="112"/>
        <end position="122"/>
    </location>
</feature>
<protein>
    <submittedName>
        <fullName evidence="2">Uncharacterized protein</fullName>
    </submittedName>
</protein>
<evidence type="ECO:0000313" key="3">
    <source>
        <dbReference type="Proteomes" id="UP000011668"/>
    </source>
</evidence>
<evidence type="ECO:0000313" key="2">
    <source>
        <dbReference type="EMBL" id="ELU41966.1"/>
    </source>
</evidence>
<proteinExistence type="predicted"/>
<reference evidence="2 3" key="1">
    <citation type="journal article" date="2013" name="Nat. Commun.">
        <title>The evolution and pathogenic mechanisms of the rice sheath blight pathogen.</title>
        <authorList>
            <person name="Zheng A."/>
            <person name="Lin R."/>
            <person name="Xu L."/>
            <person name="Qin P."/>
            <person name="Tang C."/>
            <person name="Ai P."/>
            <person name="Zhang D."/>
            <person name="Liu Y."/>
            <person name="Sun Z."/>
            <person name="Feng H."/>
            <person name="Wang Y."/>
            <person name="Chen Y."/>
            <person name="Liang X."/>
            <person name="Fu R."/>
            <person name="Li Q."/>
            <person name="Zhang J."/>
            <person name="Yu X."/>
            <person name="Xie Z."/>
            <person name="Ding L."/>
            <person name="Guan P."/>
            <person name="Tang J."/>
            <person name="Liang Y."/>
            <person name="Wang S."/>
            <person name="Deng Q."/>
            <person name="Li S."/>
            <person name="Zhu J."/>
            <person name="Wang L."/>
            <person name="Liu H."/>
            <person name="Li P."/>
        </authorList>
    </citation>
    <scope>NUCLEOTIDE SEQUENCE [LARGE SCALE GENOMIC DNA]</scope>
    <source>
        <strain evidence="3">AG-1 IA</strain>
    </source>
</reference>
<dbReference type="EMBL" id="AFRT01000962">
    <property type="protein sequence ID" value="ELU41966.1"/>
    <property type="molecule type" value="Genomic_DNA"/>
</dbReference>
<dbReference type="Proteomes" id="UP000011668">
    <property type="component" value="Unassembled WGS sequence"/>
</dbReference>
<name>L8WV06_THACA</name>
<keyword evidence="3" id="KW-1185">Reference proteome</keyword>
<feature type="region of interest" description="Disordered" evidence="1">
    <location>
        <begin position="107"/>
        <end position="133"/>
    </location>
</feature>
<evidence type="ECO:0000256" key="1">
    <source>
        <dbReference type="SAM" id="MobiDB-lite"/>
    </source>
</evidence>
<sequence>MGRTCSTGCAMSGARRTCPRPATHAIHSVAWSIPVRHTAPAILGGSTNLPRSLGYSMAHRPCPMHVYPSFFLAICLPNRHSRQHPRRPFALAHSACRRHRALTTTSVSATTNKHRPAKHSRHTSTNLPNYNKGVDPASDYPTRRISSGGGPCACPLSRPVTNHTAHQLHPGA</sequence>
<dbReference type="AlphaFoldDB" id="L8WV06"/>